<dbReference type="EMBL" id="JAXGFP010000007">
    <property type="protein sequence ID" value="MEG3184894.1"/>
    <property type="molecule type" value="Genomic_DNA"/>
</dbReference>
<dbReference type="RefSeq" id="WP_332617857.1">
    <property type="nucleotide sequence ID" value="NZ_JAXGFP010000007.1"/>
</dbReference>
<evidence type="ECO:0000313" key="3">
    <source>
        <dbReference type="Proteomes" id="UP001355056"/>
    </source>
</evidence>
<dbReference type="InterPro" id="IPR001910">
    <property type="entry name" value="Inosine/uridine_hydrolase_dom"/>
</dbReference>
<dbReference type="Gene3D" id="3.90.245.10">
    <property type="entry name" value="Ribonucleoside hydrolase-like"/>
    <property type="match status" value="1"/>
</dbReference>
<dbReference type="Proteomes" id="UP001355056">
    <property type="component" value="Unassembled WGS sequence"/>
</dbReference>
<protein>
    <submittedName>
        <fullName evidence="2">Nucleoside hydrolase</fullName>
    </submittedName>
</protein>
<keyword evidence="3" id="KW-1185">Reference proteome</keyword>
<evidence type="ECO:0000313" key="2">
    <source>
        <dbReference type="EMBL" id="MEG3184894.1"/>
    </source>
</evidence>
<accession>A0ABU7Z148</accession>
<dbReference type="InterPro" id="IPR036452">
    <property type="entry name" value="Ribo_hydro-like"/>
</dbReference>
<dbReference type="PANTHER" id="PTHR46190:SF1">
    <property type="entry name" value="SI:CH211-201H21.5"/>
    <property type="match status" value="1"/>
</dbReference>
<feature type="domain" description="Inosine/uridine-preferring nucleoside hydrolase" evidence="1">
    <location>
        <begin position="7"/>
        <end position="300"/>
    </location>
</feature>
<evidence type="ECO:0000259" key="1">
    <source>
        <dbReference type="Pfam" id="PF01156"/>
    </source>
</evidence>
<gene>
    <name evidence="2" type="ORF">SNE34_12850</name>
</gene>
<dbReference type="GO" id="GO:0016787">
    <property type="term" value="F:hydrolase activity"/>
    <property type="evidence" value="ECO:0007669"/>
    <property type="project" value="UniProtKB-KW"/>
</dbReference>
<dbReference type="SUPFAM" id="SSF53590">
    <property type="entry name" value="Nucleoside hydrolase"/>
    <property type="match status" value="1"/>
</dbReference>
<proteinExistence type="predicted"/>
<sequence length="311" mass="33213">MTDKIPLLIDTDPGVDDALALLMAFNDPRHEIVGLTIAAGNVGLAHTVANALKLCEVAAVAPPVFAGCAAPLLHAAEDAGYVHGRDGFGDVGHPPADRHAETEHAAQAILRLSHEHAGRLLLVALGPLTNLAVALKLDPTLPQRVARLVVMGGAVTGRGNTSAVAEFNIGFDPEAAHIVFDAFARVELVDWEAVMEHGFRHADVERWLQCGSSRAGFYESISRRTRQWAAERRGERWHSADALAMAHALHPDGALEVAERPLAIELSGLHSRGATVVDWQRRGGNPDNAAILLRYDQARFEGLIEAALAAG</sequence>
<keyword evidence="2" id="KW-0378">Hydrolase</keyword>
<reference evidence="2 3" key="1">
    <citation type="journal article" date="2016" name="Int. J. Syst. Evol. Microbiol.">
        <title>Lysobacter erysipheiresistens sp. nov., an antagonist of powdery mildew, isolated from tobacco-cultivated soil.</title>
        <authorList>
            <person name="Xie B."/>
            <person name="Li T."/>
            <person name="Lin X."/>
            <person name="Wang C.J."/>
            <person name="Chen Y.J."/>
            <person name="Liu W.J."/>
            <person name="Zhao Z.W."/>
        </authorList>
    </citation>
    <scope>NUCLEOTIDE SEQUENCE [LARGE SCALE GENOMIC DNA]</scope>
    <source>
        <strain evidence="2 3">RS-LYSO-3</strain>
    </source>
</reference>
<comment type="caution">
    <text evidence="2">The sequence shown here is derived from an EMBL/GenBank/DDBJ whole genome shotgun (WGS) entry which is preliminary data.</text>
</comment>
<dbReference type="PANTHER" id="PTHR46190">
    <property type="entry name" value="SI:CH211-201H21.5-RELATED"/>
    <property type="match status" value="1"/>
</dbReference>
<dbReference type="CDD" id="cd02649">
    <property type="entry name" value="nuc_hydro_CeIAG"/>
    <property type="match status" value="1"/>
</dbReference>
<dbReference type="Pfam" id="PF01156">
    <property type="entry name" value="IU_nuc_hydro"/>
    <property type="match status" value="1"/>
</dbReference>
<organism evidence="2 3">
    <name type="scientific">Novilysobacter erysipheiresistens</name>
    <dbReference type="NCBI Taxonomy" id="1749332"/>
    <lineage>
        <taxon>Bacteria</taxon>
        <taxon>Pseudomonadati</taxon>
        <taxon>Pseudomonadota</taxon>
        <taxon>Gammaproteobacteria</taxon>
        <taxon>Lysobacterales</taxon>
        <taxon>Lysobacteraceae</taxon>
        <taxon>Novilysobacter</taxon>
    </lineage>
</organism>
<name>A0ABU7Z148_9GAMM</name>
<dbReference type="InterPro" id="IPR052775">
    <property type="entry name" value="IUN_hydrolase"/>
</dbReference>